<dbReference type="EMBL" id="QSEE01000028">
    <property type="protein sequence ID" value="RGZ44238.1"/>
    <property type="molecule type" value="Genomic_DNA"/>
</dbReference>
<reference evidence="1" key="2">
    <citation type="submission" date="2019-06" db="EMBL/GenBank/DDBJ databases">
        <title>Complete genome sequence of Bacteroides uniformis NBRC 113350.</title>
        <authorList>
            <person name="Miura T."/>
            <person name="Furukawa M."/>
            <person name="Shimamura M."/>
            <person name="Ohyama Y."/>
            <person name="Yamazoe A."/>
            <person name="Kawasaki H."/>
        </authorList>
    </citation>
    <scope>NUCLEOTIDE SEQUENCE [LARGE SCALE GENOMIC DNA]</scope>
    <source>
        <strain evidence="1">NBRC 113350</strain>
    </source>
</reference>
<dbReference type="RefSeq" id="WP_117959325.1">
    <property type="nucleotide sequence ID" value="NZ_AP019724.1"/>
</dbReference>
<dbReference type="Proteomes" id="UP000283684">
    <property type="component" value="Unassembled WGS sequence"/>
</dbReference>
<accession>A0A413N6R2</accession>
<evidence type="ECO:0000313" key="3">
    <source>
        <dbReference type="EMBL" id="RHH33688.1"/>
    </source>
</evidence>
<proteinExistence type="predicted"/>
<evidence type="ECO:0000313" key="4">
    <source>
        <dbReference type="Proteomes" id="UP000283684"/>
    </source>
</evidence>
<evidence type="ECO:0000313" key="1">
    <source>
        <dbReference type="EMBL" id="BBK87876.1"/>
    </source>
</evidence>
<reference evidence="4 5" key="1">
    <citation type="submission" date="2018-08" db="EMBL/GenBank/DDBJ databases">
        <title>A genome reference for cultivated species of the human gut microbiota.</title>
        <authorList>
            <person name="Zou Y."/>
            <person name="Xue W."/>
            <person name="Luo G."/>
        </authorList>
    </citation>
    <scope>NUCLEOTIDE SEQUENCE [LARGE SCALE GENOMIC DNA]</scope>
    <source>
        <strain evidence="3 5">AM18-14LB</strain>
        <strain evidence="2 4">AM50-4</strain>
    </source>
</reference>
<evidence type="ECO:0000313" key="2">
    <source>
        <dbReference type="EMBL" id="RGZ44238.1"/>
    </source>
</evidence>
<evidence type="ECO:0000313" key="5">
    <source>
        <dbReference type="Proteomes" id="UP000283766"/>
    </source>
</evidence>
<protein>
    <submittedName>
        <fullName evidence="2">Uncharacterized protein</fullName>
    </submittedName>
</protein>
<gene>
    <name evidence="1" type="ORF">Bun01g_22460</name>
    <name evidence="3" type="ORF">DW216_05970</name>
    <name evidence="2" type="ORF">DW988_19205</name>
</gene>
<sequence>MKKNKGLYVSVEILLKYGIVKSYIIAFLLDKGGYTSNVDCFARELSNVACFGHASQAIRDLIKMGVVERTVYDGRTSRFSINRKTL</sequence>
<dbReference type="AlphaFoldDB" id="A0A413N6R2"/>
<organism evidence="2 4">
    <name type="scientific">Bacteroides uniformis</name>
    <dbReference type="NCBI Taxonomy" id="820"/>
    <lineage>
        <taxon>Bacteria</taxon>
        <taxon>Pseudomonadati</taxon>
        <taxon>Bacteroidota</taxon>
        <taxon>Bacteroidia</taxon>
        <taxon>Bacteroidales</taxon>
        <taxon>Bacteroidaceae</taxon>
        <taxon>Bacteroides</taxon>
    </lineage>
</organism>
<dbReference type="Proteomes" id="UP000320533">
    <property type="component" value="Chromosome"/>
</dbReference>
<dbReference type="EMBL" id="AP019724">
    <property type="protein sequence ID" value="BBK87876.1"/>
    <property type="molecule type" value="Genomic_DNA"/>
</dbReference>
<dbReference type="EMBL" id="QRJL01000002">
    <property type="protein sequence ID" value="RHH33688.1"/>
    <property type="molecule type" value="Genomic_DNA"/>
</dbReference>
<dbReference type="Proteomes" id="UP000283766">
    <property type="component" value="Unassembled WGS sequence"/>
</dbReference>
<dbReference type="KEGG" id="bun:Bun01g_22460"/>
<name>A0A413N6R2_BACUN</name>